<dbReference type="EMBL" id="CP080507">
    <property type="protein sequence ID" value="QYM80070.1"/>
    <property type="molecule type" value="Genomic_DNA"/>
</dbReference>
<keyword evidence="3" id="KW-1185">Reference proteome</keyword>
<reference evidence="2" key="1">
    <citation type="submission" date="2021-08" db="EMBL/GenBank/DDBJ databases">
        <title>Genome of a novel bacterium of the phylum Verrucomicrobia, Oleiharenicola sp. KSB-15.</title>
        <authorList>
            <person name="Chung J.-H."/>
            <person name="Ahn J.-H."/>
            <person name="Yoon Y."/>
            <person name="Kim D.-Y."/>
            <person name="An S.-H."/>
            <person name="Park I."/>
            <person name="Yeon J."/>
        </authorList>
    </citation>
    <scope>NUCLEOTIDE SEQUENCE</scope>
    <source>
        <strain evidence="2">KSB-15</strain>
    </source>
</reference>
<keyword evidence="1" id="KW-1133">Transmembrane helix</keyword>
<dbReference type="InterPro" id="IPR008023">
    <property type="entry name" value="DUF748"/>
</dbReference>
<dbReference type="KEGG" id="ole:K0B96_05475"/>
<keyword evidence="1" id="KW-0472">Membrane</keyword>
<accession>A0A8F9TVX7</accession>
<dbReference type="Pfam" id="PF05359">
    <property type="entry name" value="DUF748"/>
    <property type="match status" value="1"/>
</dbReference>
<dbReference type="RefSeq" id="WP_220164726.1">
    <property type="nucleotide sequence ID" value="NZ_CP080507.1"/>
</dbReference>
<dbReference type="Proteomes" id="UP000825051">
    <property type="component" value="Chromosome"/>
</dbReference>
<feature type="transmembrane region" description="Helical" evidence="1">
    <location>
        <begin position="16"/>
        <end position="39"/>
    </location>
</feature>
<gene>
    <name evidence="2" type="ORF">K0B96_05475</name>
</gene>
<protein>
    <submittedName>
        <fullName evidence="2">DUF748 domain-containing protein</fullName>
    </submittedName>
</protein>
<name>A0A8F9TVX7_9BACT</name>
<sequence length="375" mass="41264">MKAPGRPKQKPAGRRHWLLTAGSVVVVIAGVLTLLSPLVTVIVNHKLHSLDGVEGRVGQVVIAWWRGGVTVHDFTLSSREQKDDPPLVKVKTAALRVAWEPLWHGKIGGAAVVDDAEFTTVKRESAEPKKEAGKKDEKMQAAKKKIQRWQDQLRHAFPVEVSRFELKNGLVHFIDRTHQPAVDVETKQVHLVVTGLGNRPADKEGPLPAKAKMTAVTTGDGAVTATLEIDPLAKQPRFKATFELKHMNLPPFNSFMLAYADADVSKGTFEVYMEINAQGGAYDGYVKPFFKDLDFSNPSDKDKSLGKRIKEKAIAAVSSLLKNDEDKKVATKAPFSGNFAQNDLDIWSTVMNLLHNAFVQALREGLEGQTPTKAK</sequence>
<evidence type="ECO:0000313" key="2">
    <source>
        <dbReference type="EMBL" id="QYM80070.1"/>
    </source>
</evidence>
<proteinExistence type="predicted"/>
<dbReference type="AlphaFoldDB" id="A0A8F9TVX7"/>
<organism evidence="2 3">
    <name type="scientific">Horticoccus luteus</name>
    <dbReference type="NCBI Taxonomy" id="2862869"/>
    <lineage>
        <taxon>Bacteria</taxon>
        <taxon>Pseudomonadati</taxon>
        <taxon>Verrucomicrobiota</taxon>
        <taxon>Opitutia</taxon>
        <taxon>Opitutales</taxon>
        <taxon>Opitutaceae</taxon>
        <taxon>Horticoccus</taxon>
    </lineage>
</organism>
<keyword evidence="1" id="KW-0812">Transmembrane</keyword>
<evidence type="ECO:0000256" key="1">
    <source>
        <dbReference type="SAM" id="Phobius"/>
    </source>
</evidence>
<evidence type="ECO:0000313" key="3">
    <source>
        <dbReference type="Proteomes" id="UP000825051"/>
    </source>
</evidence>